<comment type="caution">
    <text evidence="7">The sequence shown here is derived from an EMBL/GenBank/DDBJ whole genome shotgun (WGS) entry which is preliminary data.</text>
</comment>
<dbReference type="GO" id="GO:0008234">
    <property type="term" value="F:cysteine-type peptidase activity"/>
    <property type="evidence" value="ECO:0007669"/>
    <property type="project" value="UniProtKB-KW"/>
</dbReference>
<evidence type="ECO:0000256" key="2">
    <source>
        <dbReference type="ARBA" id="ARBA00022670"/>
    </source>
</evidence>
<dbReference type="InterPro" id="IPR051794">
    <property type="entry name" value="PG_Endopeptidase_C40"/>
</dbReference>
<keyword evidence="8" id="KW-1185">Reference proteome</keyword>
<evidence type="ECO:0000313" key="8">
    <source>
        <dbReference type="Proteomes" id="UP000321723"/>
    </source>
</evidence>
<dbReference type="GO" id="GO:0006508">
    <property type="term" value="P:proteolysis"/>
    <property type="evidence" value="ECO:0007669"/>
    <property type="project" value="UniProtKB-KW"/>
</dbReference>
<evidence type="ECO:0000256" key="3">
    <source>
        <dbReference type="ARBA" id="ARBA00022801"/>
    </source>
</evidence>
<proteinExistence type="inferred from homology"/>
<evidence type="ECO:0000256" key="1">
    <source>
        <dbReference type="ARBA" id="ARBA00007074"/>
    </source>
</evidence>
<evidence type="ECO:0000259" key="6">
    <source>
        <dbReference type="PROSITE" id="PS51935"/>
    </source>
</evidence>
<dbReference type="PROSITE" id="PS51935">
    <property type="entry name" value="NLPC_P60"/>
    <property type="match status" value="1"/>
</dbReference>
<dbReference type="OrthoDB" id="9815778at2"/>
<evidence type="ECO:0000256" key="5">
    <source>
        <dbReference type="SAM" id="MobiDB-lite"/>
    </source>
</evidence>
<dbReference type="SUPFAM" id="SSF54001">
    <property type="entry name" value="Cysteine proteinases"/>
    <property type="match status" value="1"/>
</dbReference>
<comment type="similarity">
    <text evidence="1">Belongs to the peptidase C40 family.</text>
</comment>
<name>A0A511FCK4_9CELL</name>
<organism evidence="7 8">
    <name type="scientific">Cellulomonas hominis</name>
    <dbReference type="NCBI Taxonomy" id="156981"/>
    <lineage>
        <taxon>Bacteria</taxon>
        <taxon>Bacillati</taxon>
        <taxon>Actinomycetota</taxon>
        <taxon>Actinomycetes</taxon>
        <taxon>Micrococcales</taxon>
        <taxon>Cellulomonadaceae</taxon>
        <taxon>Cellulomonas</taxon>
    </lineage>
</organism>
<evidence type="ECO:0000313" key="7">
    <source>
        <dbReference type="EMBL" id="GEL46980.1"/>
    </source>
</evidence>
<gene>
    <name evidence="7" type="ORF">CHO01_20960</name>
</gene>
<feature type="compositionally biased region" description="Pro residues" evidence="5">
    <location>
        <begin position="107"/>
        <end position="116"/>
    </location>
</feature>
<keyword evidence="4" id="KW-0788">Thiol protease</keyword>
<evidence type="ECO:0000256" key="4">
    <source>
        <dbReference type="ARBA" id="ARBA00022807"/>
    </source>
</evidence>
<sequence length="263" mass="26685">MPTHLRAPSRHRNPGRARTPLTDAGTNARATAVVWGRRTGAVVATSGLAVSLSTVPASAAPSPSRAAESIDVRALDAARALATAAPSAVAPAEATWSFDVPAATAILPPPPPPVIEEPPARSTDGAASRGSQRDEAAEPAETAPIGAPPPASANGSAVVEVASGLVGVPYVYGGTTPSGFDCSGFTSYVYAQVGIAIPRTSTAQRDAGTVVPRDQAQPGDLIWSPGHIAIYAGGNLQVDAPVPGKSVQIREIWQSDPLFIRIG</sequence>
<dbReference type="Gene3D" id="3.90.1720.10">
    <property type="entry name" value="endopeptidase domain like (from Nostoc punctiforme)"/>
    <property type="match status" value="1"/>
</dbReference>
<reference evidence="7 8" key="1">
    <citation type="submission" date="2019-07" db="EMBL/GenBank/DDBJ databases">
        <title>Whole genome shotgun sequence of Cellulomonas hominis NBRC 16055.</title>
        <authorList>
            <person name="Hosoyama A."/>
            <person name="Uohara A."/>
            <person name="Ohji S."/>
            <person name="Ichikawa N."/>
        </authorList>
    </citation>
    <scope>NUCLEOTIDE SEQUENCE [LARGE SCALE GENOMIC DNA]</scope>
    <source>
        <strain evidence="7 8">NBRC 16055</strain>
    </source>
</reference>
<dbReference type="Pfam" id="PF00877">
    <property type="entry name" value="NLPC_P60"/>
    <property type="match status" value="1"/>
</dbReference>
<accession>A0A511FCK4</accession>
<dbReference type="PANTHER" id="PTHR47359">
    <property type="entry name" value="PEPTIDOGLYCAN DL-ENDOPEPTIDASE CWLO"/>
    <property type="match status" value="1"/>
</dbReference>
<protein>
    <recommendedName>
        <fullName evidence="6">NlpC/P60 domain-containing protein</fullName>
    </recommendedName>
</protein>
<feature type="region of interest" description="Disordered" evidence="5">
    <location>
        <begin position="1"/>
        <end position="23"/>
    </location>
</feature>
<keyword evidence="3" id="KW-0378">Hydrolase</keyword>
<dbReference type="PANTHER" id="PTHR47359:SF3">
    <property type="entry name" value="NLP_P60 DOMAIN-CONTAINING PROTEIN-RELATED"/>
    <property type="match status" value="1"/>
</dbReference>
<keyword evidence="2" id="KW-0645">Protease</keyword>
<feature type="domain" description="NlpC/P60" evidence="6">
    <location>
        <begin position="152"/>
        <end position="263"/>
    </location>
</feature>
<dbReference type="AlphaFoldDB" id="A0A511FCK4"/>
<feature type="region of interest" description="Disordered" evidence="5">
    <location>
        <begin position="103"/>
        <end position="154"/>
    </location>
</feature>
<dbReference type="EMBL" id="BJVQ01000027">
    <property type="protein sequence ID" value="GEL46980.1"/>
    <property type="molecule type" value="Genomic_DNA"/>
</dbReference>
<dbReference type="InterPro" id="IPR000064">
    <property type="entry name" value="NLP_P60_dom"/>
</dbReference>
<dbReference type="Proteomes" id="UP000321723">
    <property type="component" value="Unassembled WGS sequence"/>
</dbReference>
<dbReference type="InterPro" id="IPR038765">
    <property type="entry name" value="Papain-like_cys_pep_sf"/>
</dbReference>